<evidence type="ECO:0000259" key="1">
    <source>
        <dbReference type="Pfam" id="PF09722"/>
    </source>
</evidence>
<evidence type="ECO:0000313" key="3">
    <source>
        <dbReference type="EMBL" id="KIF51455.1"/>
    </source>
</evidence>
<dbReference type="RefSeq" id="WP_020196697.1">
    <property type="nucleotide sequence ID" value="NZ_BAOH01000067.1"/>
</dbReference>
<dbReference type="InterPro" id="IPR046847">
    <property type="entry name" value="Xre-like_HTH"/>
</dbReference>
<dbReference type="GO" id="GO:0003677">
    <property type="term" value="F:DNA binding"/>
    <property type="evidence" value="ECO:0007669"/>
    <property type="project" value="InterPro"/>
</dbReference>
<dbReference type="Proteomes" id="UP000031586">
    <property type="component" value="Unassembled WGS sequence"/>
</dbReference>
<dbReference type="PATRIC" id="fig|1229493.5.peg.3182"/>
<dbReference type="EMBL" id="JPRD01000036">
    <property type="protein sequence ID" value="KIF51455.1"/>
    <property type="molecule type" value="Genomic_DNA"/>
</dbReference>
<dbReference type="AlphaFoldDB" id="A0A0C1Z334"/>
<proteinExistence type="predicted"/>
<dbReference type="InterPro" id="IPR011979">
    <property type="entry name" value="Antitox_Xre"/>
</dbReference>
<dbReference type="Pfam" id="PF20432">
    <property type="entry name" value="Xre-like-HTH"/>
    <property type="match status" value="1"/>
</dbReference>
<name>A0A0C1Z334_9VIBR</name>
<dbReference type="Pfam" id="PF09722">
    <property type="entry name" value="Xre_MbcA_ParS_C"/>
    <property type="match status" value="1"/>
</dbReference>
<reference evidence="3 4" key="1">
    <citation type="submission" date="2014-07" db="EMBL/GenBank/DDBJ databases">
        <title>Unique and conserved regions in Vibrio harveyi and related species in comparison with the shrimp pathogen Vibrio harveyi CAIM 1792.</title>
        <authorList>
            <person name="Espinoza-Valles I."/>
            <person name="Vora G."/>
            <person name="Leekitcharoenphon P."/>
            <person name="Ussery D."/>
            <person name="Hoj L."/>
            <person name="Gomez-Gil B."/>
        </authorList>
    </citation>
    <scope>NUCLEOTIDE SEQUENCE [LARGE SCALE GENOMIC DNA]</scope>
    <source>
        <strain evidence="4">CAIM 1854 / LMG 25443</strain>
    </source>
</reference>
<dbReference type="InterPro" id="IPR024467">
    <property type="entry name" value="Xre/MbcA/ParS-like_toxin-bd"/>
</dbReference>
<gene>
    <name evidence="3" type="ORF">H735_19275</name>
</gene>
<organism evidence="3 4">
    <name type="scientific">Vibrio owensii CAIM 1854 = LMG 25443</name>
    <dbReference type="NCBI Taxonomy" id="1229493"/>
    <lineage>
        <taxon>Bacteria</taxon>
        <taxon>Pseudomonadati</taxon>
        <taxon>Pseudomonadota</taxon>
        <taxon>Gammaproteobacteria</taxon>
        <taxon>Vibrionales</taxon>
        <taxon>Vibrionaceae</taxon>
        <taxon>Vibrio</taxon>
    </lineage>
</organism>
<feature type="domain" description="Antitoxin Xre/MbcA/ParS-like toxin-binding" evidence="1">
    <location>
        <begin position="90"/>
        <end position="137"/>
    </location>
</feature>
<dbReference type="NCBIfam" id="TIGR02293">
    <property type="entry name" value="TAS_TIGR02293"/>
    <property type="match status" value="1"/>
</dbReference>
<feature type="domain" description="Antitoxin Xre-like helix-turn-helix" evidence="2">
    <location>
        <begin position="25"/>
        <end position="81"/>
    </location>
</feature>
<comment type="caution">
    <text evidence="3">The sequence shown here is derived from an EMBL/GenBank/DDBJ whole genome shotgun (WGS) entry which is preliminary data.</text>
</comment>
<accession>A0A0C1Z334</accession>
<evidence type="ECO:0000259" key="2">
    <source>
        <dbReference type="Pfam" id="PF20432"/>
    </source>
</evidence>
<sequence>MFSKAYQLLGGEVRNMSNPLQSLVVIRDGLPVLFFEKGREHLSVSKSVYAQLIGVSLSSIQRMKKANVRLSPASSEHVLMLTDLVVQCDSYFDDIEKRNHWLNCPNLSLGNATPISICDTAMGIKLVSEAIVKLKSGLVA</sequence>
<protein>
    <submittedName>
        <fullName evidence="3">Uncharacterized protein</fullName>
    </submittedName>
</protein>
<evidence type="ECO:0000313" key="4">
    <source>
        <dbReference type="Proteomes" id="UP000031586"/>
    </source>
</evidence>